<organism evidence="1 2">
    <name type="scientific">Frankliniella fusca</name>
    <dbReference type="NCBI Taxonomy" id="407009"/>
    <lineage>
        <taxon>Eukaryota</taxon>
        <taxon>Metazoa</taxon>
        <taxon>Ecdysozoa</taxon>
        <taxon>Arthropoda</taxon>
        <taxon>Hexapoda</taxon>
        <taxon>Insecta</taxon>
        <taxon>Pterygota</taxon>
        <taxon>Neoptera</taxon>
        <taxon>Paraneoptera</taxon>
        <taxon>Thysanoptera</taxon>
        <taxon>Terebrantia</taxon>
        <taxon>Thripoidea</taxon>
        <taxon>Thripidae</taxon>
        <taxon>Frankliniella</taxon>
    </lineage>
</organism>
<dbReference type="AlphaFoldDB" id="A0AAE1GSJ8"/>
<dbReference type="GO" id="GO:0000428">
    <property type="term" value="C:DNA-directed RNA polymerase complex"/>
    <property type="evidence" value="ECO:0007669"/>
    <property type="project" value="UniProtKB-KW"/>
</dbReference>
<proteinExistence type="predicted"/>
<dbReference type="Proteomes" id="UP001219518">
    <property type="component" value="Unassembled WGS sequence"/>
</dbReference>
<name>A0AAE1GSJ8_9NEOP</name>
<evidence type="ECO:0000313" key="2">
    <source>
        <dbReference type="Proteomes" id="UP001219518"/>
    </source>
</evidence>
<keyword evidence="1" id="KW-0240">DNA-directed RNA polymerase</keyword>
<keyword evidence="2" id="KW-1185">Reference proteome</keyword>
<comment type="caution">
    <text evidence="1">The sequence shown here is derived from an EMBL/GenBank/DDBJ whole genome shotgun (WGS) entry which is preliminary data.</text>
</comment>
<gene>
    <name evidence="1" type="ORF">KUF71_000015</name>
</gene>
<evidence type="ECO:0000313" key="1">
    <source>
        <dbReference type="EMBL" id="KAK3907095.1"/>
    </source>
</evidence>
<protein>
    <submittedName>
        <fullName evidence="1">DNA-directed RNA polymerase subunit B</fullName>
    </submittedName>
</protein>
<keyword evidence="1" id="KW-0804">Transcription</keyword>
<reference evidence="1" key="1">
    <citation type="submission" date="2021-07" db="EMBL/GenBank/DDBJ databases">
        <authorList>
            <person name="Catto M.A."/>
            <person name="Jacobson A."/>
            <person name="Kennedy G."/>
            <person name="Labadie P."/>
            <person name="Hunt B.G."/>
            <person name="Srinivasan R."/>
        </authorList>
    </citation>
    <scope>NUCLEOTIDE SEQUENCE</scope>
    <source>
        <strain evidence="1">PL_HMW_Pooled</strain>
        <tissue evidence="1">Head</tissue>
    </source>
</reference>
<accession>A0AAE1GSJ8</accession>
<dbReference type="EMBL" id="JAHWGI010000001">
    <property type="protein sequence ID" value="KAK3907095.1"/>
    <property type="molecule type" value="Genomic_DNA"/>
</dbReference>
<sequence>MNSNNNNIYSYGFGQDRIHADLYRVLAEKRKQILILDARKRELFQTVKTFQRENKWLGEGRGPRGLAPVNVYGFNLSHFEVKTRDDGEKIYSAQCLDENIPFRLHVSTTADDKVTKIFFSMSDRTTLLEIKDKLDILAEECCPHLVLTTISQFLYLERFRQQIVRKIRSMNEFQVFYPRFARGNFESPWEFRINREGQRFPNMDLDIKWTMDWDRSFFCLVHRFYVSHSNTNPVLQENLRQLQGGTFRVQNESTLRDCWEEILNNVTNV</sequence>
<reference evidence="1" key="2">
    <citation type="journal article" date="2023" name="BMC Genomics">
        <title>Pest status, molecular evolution, and epigenetic factors derived from the genome assembly of Frankliniella fusca, a thysanopteran phytovirus vector.</title>
        <authorList>
            <person name="Catto M.A."/>
            <person name="Labadie P.E."/>
            <person name="Jacobson A.L."/>
            <person name="Kennedy G.G."/>
            <person name="Srinivasan R."/>
            <person name="Hunt B.G."/>
        </authorList>
    </citation>
    <scope>NUCLEOTIDE SEQUENCE</scope>
    <source>
        <strain evidence="1">PL_HMW_Pooled</strain>
    </source>
</reference>